<dbReference type="Pfam" id="PF00534">
    <property type="entry name" value="Glycos_transf_1"/>
    <property type="match status" value="1"/>
</dbReference>
<dbReference type="SUPFAM" id="SSF53756">
    <property type="entry name" value="UDP-Glycosyltransferase/glycogen phosphorylase"/>
    <property type="match status" value="2"/>
</dbReference>
<feature type="domain" description="Glycosyl transferase family 1" evidence="3">
    <location>
        <begin position="212"/>
        <end position="363"/>
    </location>
</feature>
<feature type="compositionally biased region" description="Polar residues" evidence="2">
    <location>
        <begin position="440"/>
        <end position="449"/>
    </location>
</feature>
<dbReference type="InterPro" id="IPR001296">
    <property type="entry name" value="Glyco_trans_1"/>
</dbReference>
<feature type="compositionally biased region" description="Polar residues" evidence="2">
    <location>
        <begin position="564"/>
        <end position="573"/>
    </location>
</feature>
<evidence type="ECO:0000313" key="5">
    <source>
        <dbReference type="Proteomes" id="UP000323865"/>
    </source>
</evidence>
<organism evidence="4 5">
    <name type="scientific">Dermabacter vaginalis</name>
    <dbReference type="NCBI Taxonomy" id="1630135"/>
    <lineage>
        <taxon>Bacteria</taxon>
        <taxon>Bacillati</taxon>
        <taxon>Actinomycetota</taxon>
        <taxon>Actinomycetes</taxon>
        <taxon>Micrococcales</taxon>
        <taxon>Dermabacteraceae</taxon>
        <taxon>Dermabacter</taxon>
    </lineage>
</organism>
<gene>
    <name evidence="4" type="ORF">FOB48_01275</name>
</gene>
<evidence type="ECO:0000313" key="4">
    <source>
        <dbReference type="EMBL" id="QEU11066.1"/>
    </source>
</evidence>
<feature type="region of interest" description="Disordered" evidence="2">
    <location>
        <begin position="560"/>
        <end position="618"/>
    </location>
</feature>
<evidence type="ECO:0000259" key="3">
    <source>
        <dbReference type="Pfam" id="PF00534"/>
    </source>
</evidence>
<protein>
    <submittedName>
        <fullName evidence="4">Glycosyltransferase family 4 protein</fullName>
    </submittedName>
</protein>
<dbReference type="Proteomes" id="UP000323865">
    <property type="component" value="Chromosome"/>
</dbReference>
<name>A0ABX6A3A4_9MICO</name>
<feature type="compositionally biased region" description="Low complexity" evidence="2">
    <location>
        <begin position="591"/>
        <end position="606"/>
    </location>
</feature>
<keyword evidence="1" id="KW-0808">Transferase</keyword>
<feature type="region of interest" description="Disordered" evidence="2">
    <location>
        <begin position="440"/>
        <end position="459"/>
    </location>
</feature>
<dbReference type="Gene3D" id="3.40.50.2000">
    <property type="entry name" value="Glycogen Phosphorylase B"/>
    <property type="match status" value="2"/>
</dbReference>
<dbReference type="CDD" id="cd03801">
    <property type="entry name" value="GT4_PimA-like"/>
    <property type="match status" value="1"/>
</dbReference>
<dbReference type="RefSeq" id="WP_150332511.1">
    <property type="nucleotide sequence ID" value="NZ_CP044108.1"/>
</dbReference>
<feature type="compositionally biased region" description="Basic residues" evidence="2">
    <location>
        <begin position="450"/>
        <end position="459"/>
    </location>
</feature>
<reference evidence="4 5" key="1">
    <citation type="submission" date="2019-09" db="EMBL/GenBank/DDBJ databases">
        <title>FDA dAtabase for Regulatory Grade micrObial Sequences (FDA-ARGOS): Supporting development and validation of Infectious Disease Dx tests.</title>
        <authorList>
            <person name="Sciortino C."/>
            <person name="Tallon L."/>
            <person name="Sadzewicz L."/>
            <person name="Vavikolanu K."/>
            <person name="Mehta A."/>
            <person name="Aluvathingal J."/>
            <person name="Nadendla S."/>
            <person name="Nandy P."/>
            <person name="Geyer C."/>
            <person name="Yan Y."/>
            <person name="Sichtig H."/>
        </authorList>
    </citation>
    <scope>NUCLEOTIDE SEQUENCE [LARGE SCALE GENOMIC DNA]</scope>
    <source>
        <strain evidence="4 5">FDAARGOS_640</strain>
    </source>
</reference>
<evidence type="ECO:0000256" key="1">
    <source>
        <dbReference type="ARBA" id="ARBA00022679"/>
    </source>
</evidence>
<sequence>MILICTNELAGPTGYHKSVVQLANGLHESGYPVAVMAFLGGGDVWERMLPSWPLDESIPAYTVRSLPADGGSLLHRGVYPEYSGNLGALRFSFTANQVAVLRQLNDVLDEDDTIVFTNPAQVLAFQYALGDAKRRPHTILQIHGDYAHHRELWEPLKSVRGSIDRLQTVADGLRAQFIDLFGESNVVFIPNFPGEGKTTVPRVSHEGVNIVLPASLQHRKNQLDAVRALAKIDDDSVRLNLWGSAHPLNPYVSAVRDEIARLGLNDRVNICGYGSEQDVYSEADIVLMTSLSEGFPYPLLESMSHSLPVVAYDFDFGAREAIEDGRSGFLIPMLDVDLLAQRLGELSADASMRERFGAAGRERYDAHFSQEAVGKRYEEFLGPHGRSIDLTEAFDVSGEEPISTEQIGHRVRWRGLSRYHQITITGDAPLHDVQIDNSERVTTPTVKQQRTSRRGKSGKAARETLIQFPAFGKDVISYAPAPGSKERHYLGHTTTRHELKIYGHLRRDADYTPVDVLHAAQGGAQHVSWSTTPKAFASFVDKGAEAVSWKVRQVATELKKHLQASGTKDQPTQPITPPKPVTSPSEPGKTANASAPAANSKASDSPRPAQADGGLGQGLREFGKTLGLSNKVLTSATNIAKSYAGSGMKLLRNAVAVKEPIAPHREIGTHPWFPVTGGIDNFGTPVNTAGAVEVKAGTLTHAPSVLMRGEYDQVRLRDGLSTRTVSSPFTYGEFFDRLCEAEREYGLFDITTRSGDYLWELGRSALVIQLAEALGLWGAADAIGTPVKADYDGPKRLTTAPHAKTVVFDYVRRGQSGYRTAPFVNDNTLFVVQADANGYPGVEDSPLVYPFAEFTEWSRHWRQRWSHLRVPEVDARPFEEALGKAFDMRVDLGDHLRNRLAKFQLERDFFTPVFERVQPEEVMIASSHWRAGIVHAAQRSGALVGDIQYALTSRYAPSFWFGDTPHYGATRFHAWSKMWAERTNVYRESVIVPREQSDFEAAKAAAGDAEPRWDVCVVSQPRVLRRILAFVKQIVEQRPELSIVIAPHPAQRAIIGKEIAAAGLEGKVDIATENTLVTVSKSHMSVGTFSTSLWESAALGKPTFVIEVPGYEETLQDVESGLFRLAQSPADLVPFTVPESRHQIFA</sequence>
<keyword evidence="5" id="KW-1185">Reference proteome</keyword>
<dbReference type="EMBL" id="CP044108">
    <property type="protein sequence ID" value="QEU11066.1"/>
    <property type="molecule type" value="Genomic_DNA"/>
</dbReference>
<dbReference type="PANTHER" id="PTHR12526">
    <property type="entry name" value="GLYCOSYLTRANSFERASE"/>
    <property type="match status" value="1"/>
</dbReference>
<accession>A0ABX6A3A4</accession>
<evidence type="ECO:0000256" key="2">
    <source>
        <dbReference type="SAM" id="MobiDB-lite"/>
    </source>
</evidence>
<proteinExistence type="predicted"/>